<dbReference type="EMBL" id="BKCP01010514">
    <property type="protein sequence ID" value="GER53127.1"/>
    <property type="molecule type" value="Genomic_DNA"/>
</dbReference>
<dbReference type="OrthoDB" id="1910373at2759"/>
<protein>
    <submittedName>
        <fullName evidence="1">Succinate dehydrogenase 5</fullName>
    </submittedName>
</protein>
<dbReference type="InterPro" id="IPR025397">
    <property type="entry name" value="SDH5"/>
</dbReference>
<evidence type="ECO:0000313" key="2">
    <source>
        <dbReference type="Proteomes" id="UP000325081"/>
    </source>
</evidence>
<dbReference type="PANTHER" id="PTHR36139">
    <property type="entry name" value="SUCCINATE DEHYDROGENASE SUBUNIT 5, MITOCHONDRIAL"/>
    <property type="match status" value="1"/>
</dbReference>
<organism evidence="1 2">
    <name type="scientific">Striga asiatica</name>
    <name type="common">Asiatic witchweed</name>
    <name type="synonym">Buchnera asiatica</name>
    <dbReference type="NCBI Taxonomy" id="4170"/>
    <lineage>
        <taxon>Eukaryota</taxon>
        <taxon>Viridiplantae</taxon>
        <taxon>Streptophyta</taxon>
        <taxon>Embryophyta</taxon>
        <taxon>Tracheophyta</taxon>
        <taxon>Spermatophyta</taxon>
        <taxon>Magnoliopsida</taxon>
        <taxon>eudicotyledons</taxon>
        <taxon>Gunneridae</taxon>
        <taxon>Pentapetalae</taxon>
        <taxon>asterids</taxon>
        <taxon>lamiids</taxon>
        <taxon>Lamiales</taxon>
        <taxon>Orobanchaceae</taxon>
        <taxon>Buchnereae</taxon>
        <taxon>Striga</taxon>
    </lineage>
</organism>
<evidence type="ECO:0000313" key="1">
    <source>
        <dbReference type="EMBL" id="GER53127.1"/>
    </source>
</evidence>
<dbReference type="PANTHER" id="PTHR36139:SF1">
    <property type="entry name" value="SUCCINATE DEHYDROGENASE SUBUNIT 5, MITOCHONDRIAL"/>
    <property type="match status" value="1"/>
</dbReference>
<sequence length="513" mass="57596">MTISHSSATVWELGFTVENQRVKIVDFGIWVRCAKSPVWSGRDMETFGGGENGTTRANVTLMSTLFDCGPPKALEYDVLFKGMYLARVFKAVCKNMTAELHASDRRRFVVGRPRSCPLTDEDLSHMPVTKDLEIERAFKDLMATNWDELPSEIVHGVKNALSKNAEDKAAQDVLKNVFRAAEANVKTLSEEYSKALQTIFDSIVYLAAFGPEESYLKKKVETELGTKMICLKMWCGGLEAKWGKIKDFSIWVRCAKSPDWWGREMGTFGGGENGTTRVNVTLMSTLFDCGPAVEMKKALEYDVMFKGRYRERAIKAVCKNMTAEPHGSRGFTVEKQNDKIGDFGVWVRCAKSPDWSGREMGTFGLRENGNARVNVTLSTMLFDCGPVEMKALEYDVMFKGRYLDYEFKAVCKNMTAAEAHGGRGGSFMVGPPKSCRVNDYKPEKVLFDRVPVEMKALDYDVMFKGSYCRYELKAVCKNMTALGSGRGGFMVGRPRSCLVTEYKEPQRADERLA</sequence>
<dbReference type="Pfam" id="PF14290">
    <property type="entry name" value="SDH5_plant"/>
    <property type="match status" value="2"/>
</dbReference>
<comment type="caution">
    <text evidence="1">The sequence shown here is derived from an EMBL/GenBank/DDBJ whole genome shotgun (WGS) entry which is preliminary data.</text>
</comment>
<dbReference type="GO" id="GO:0006099">
    <property type="term" value="P:tricarboxylic acid cycle"/>
    <property type="evidence" value="ECO:0007669"/>
    <property type="project" value="InterPro"/>
</dbReference>
<keyword evidence="2" id="KW-1185">Reference proteome</keyword>
<name>A0A5A7R976_STRAF</name>
<dbReference type="AlphaFoldDB" id="A0A5A7R976"/>
<accession>A0A5A7R976</accession>
<proteinExistence type="predicted"/>
<dbReference type="Proteomes" id="UP000325081">
    <property type="component" value="Unassembled WGS sequence"/>
</dbReference>
<gene>
    <name evidence="1" type="ORF">STAS_30619</name>
</gene>
<reference evidence="2" key="1">
    <citation type="journal article" date="2019" name="Curr. Biol.">
        <title>Genome Sequence of Striga asiatica Provides Insight into the Evolution of Plant Parasitism.</title>
        <authorList>
            <person name="Yoshida S."/>
            <person name="Kim S."/>
            <person name="Wafula E.K."/>
            <person name="Tanskanen J."/>
            <person name="Kim Y.M."/>
            <person name="Honaas L."/>
            <person name="Yang Z."/>
            <person name="Spallek T."/>
            <person name="Conn C.E."/>
            <person name="Ichihashi Y."/>
            <person name="Cheong K."/>
            <person name="Cui S."/>
            <person name="Der J.P."/>
            <person name="Gundlach H."/>
            <person name="Jiao Y."/>
            <person name="Hori C."/>
            <person name="Ishida J.K."/>
            <person name="Kasahara H."/>
            <person name="Kiba T."/>
            <person name="Kim M.S."/>
            <person name="Koo N."/>
            <person name="Laohavisit A."/>
            <person name="Lee Y.H."/>
            <person name="Lumba S."/>
            <person name="McCourt P."/>
            <person name="Mortimer J.C."/>
            <person name="Mutuku J.M."/>
            <person name="Nomura T."/>
            <person name="Sasaki-Sekimoto Y."/>
            <person name="Seto Y."/>
            <person name="Wang Y."/>
            <person name="Wakatake T."/>
            <person name="Sakakibara H."/>
            <person name="Demura T."/>
            <person name="Yamaguchi S."/>
            <person name="Yoneyama K."/>
            <person name="Manabe R.I."/>
            <person name="Nelson D.C."/>
            <person name="Schulman A.H."/>
            <person name="Timko M.P."/>
            <person name="dePamphilis C.W."/>
            <person name="Choi D."/>
            <person name="Shirasu K."/>
        </authorList>
    </citation>
    <scope>NUCLEOTIDE SEQUENCE [LARGE SCALE GENOMIC DNA]</scope>
    <source>
        <strain evidence="2">cv. UVA1</strain>
    </source>
</reference>
<dbReference type="GO" id="GO:0045273">
    <property type="term" value="C:respiratory chain complex II (succinate dehydrogenase)"/>
    <property type="evidence" value="ECO:0007669"/>
    <property type="project" value="InterPro"/>
</dbReference>